<dbReference type="Proteomes" id="UP000499080">
    <property type="component" value="Unassembled WGS sequence"/>
</dbReference>
<protein>
    <submittedName>
        <fullName evidence="1">Uncharacterized protein</fullName>
    </submittedName>
</protein>
<dbReference type="AlphaFoldDB" id="A0A4Y2JNS8"/>
<sequence length="171" mass="19524">MESTTSYLKLFISDSMIFPTLFNKCLHLRFFLDSLKIGNIILFQKGGKHQRLASSYRSISLLPSGAGETYDSEADISSGVHQQPERLTTWVQRRQICGYSHQRATKKNSHYILRQDLEMKAIGRSIHRSEHLKPNQVSLEDGEENIPRKDIIKIFTDGWKTEHGVGAAFCV</sequence>
<reference evidence="1 2" key="1">
    <citation type="journal article" date="2019" name="Sci. Rep.">
        <title>Orb-weaving spider Araneus ventricosus genome elucidates the spidroin gene catalogue.</title>
        <authorList>
            <person name="Kono N."/>
            <person name="Nakamura H."/>
            <person name="Ohtoshi R."/>
            <person name="Moran D.A.P."/>
            <person name="Shinohara A."/>
            <person name="Yoshida Y."/>
            <person name="Fujiwara M."/>
            <person name="Mori M."/>
            <person name="Tomita M."/>
            <person name="Arakawa K."/>
        </authorList>
    </citation>
    <scope>NUCLEOTIDE SEQUENCE [LARGE SCALE GENOMIC DNA]</scope>
</reference>
<comment type="caution">
    <text evidence="1">The sequence shown here is derived from an EMBL/GenBank/DDBJ whole genome shotgun (WGS) entry which is preliminary data.</text>
</comment>
<gene>
    <name evidence="1" type="ORF">AVEN_164194_1</name>
</gene>
<proteinExistence type="predicted"/>
<name>A0A4Y2JNS8_ARAVE</name>
<dbReference type="OrthoDB" id="8070015at2759"/>
<organism evidence="1 2">
    <name type="scientific">Araneus ventricosus</name>
    <name type="common">Orbweaver spider</name>
    <name type="synonym">Epeira ventricosa</name>
    <dbReference type="NCBI Taxonomy" id="182803"/>
    <lineage>
        <taxon>Eukaryota</taxon>
        <taxon>Metazoa</taxon>
        <taxon>Ecdysozoa</taxon>
        <taxon>Arthropoda</taxon>
        <taxon>Chelicerata</taxon>
        <taxon>Arachnida</taxon>
        <taxon>Araneae</taxon>
        <taxon>Araneomorphae</taxon>
        <taxon>Entelegynae</taxon>
        <taxon>Araneoidea</taxon>
        <taxon>Araneidae</taxon>
        <taxon>Araneus</taxon>
    </lineage>
</organism>
<accession>A0A4Y2JNS8</accession>
<evidence type="ECO:0000313" key="2">
    <source>
        <dbReference type="Proteomes" id="UP000499080"/>
    </source>
</evidence>
<dbReference type="EMBL" id="BGPR01003717">
    <property type="protein sequence ID" value="GBM91587.1"/>
    <property type="molecule type" value="Genomic_DNA"/>
</dbReference>
<keyword evidence="2" id="KW-1185">Reference proteome</keyword>
<evidence type="ECO:0000313" key="1">
    <source>
        <dbReference type="EMBL" id="GBM91587.1"/>
    </source>
</evidence>